<dbReference type="GO" id="GO:0005886">
    <property type="term" value="C:plasma membrane"/>
    <property type="evidence" value="ECO:0007669"/>
    <property type="project" value="TreeGrafter"/>
</dbReference>
<feature type="region of interest" description="Disordered" evidence="2">
    <location>
        <begin position="1043"/>
        <end position="1079"/>
    </location>
</feature>
<reference evidence="5" key="1">
    <citation type="submission" date="2023-08" db="EMBL/GenBank/DDBJ databases">
        <authorList>
            <person name="Chen Y."/>
            <person name="Shah S."/>
            <person name="Dougan E. K."/>
            <person name="Thang M."/>
            <person name="Chan C."/>
        </authorList>
    </citation>
    <scope>NUCLEOTIDE SEQUENCE</scope>
</reference>
<feature type="transmembrane region" description="Helical" evidence="3">
    <location>
        <begin position="850"/>
        <end position="871"/>
    </location>
</feature>
<name>A0AA36HL69_9DINO</name>
<feature type="compositionally biased region" description="Low complexity" evidence="2">
    <location>
        <begin position="1056"/>
        <end position="1071"/>
    </location>
</feature>
<accession>A0AA36HL69</accession>
<dbReference type="PANTHER" id="PTHR10582">
    <property type="entry name" value="TRANSIENT RECEPTOR POTENTIAL ION CHANNEL PROTEIN"/>
    <property type="match status" value="1"/>
</dbReference>
<feature type="compositionally biased region" description="Polar residues" evidence="2">
    <location>
        <begin position="220"/>
        <end position="238"/>
    </location>
</feature>
<feature type="transmembrane region" description="Helical" evidence="3">
    <location>
        <begin position="672"/>
        <end position="693"/>
    </location>
</feature>
<feature type="compositionally biased region" description="Acidic residues" evidence="2">
    <location>
        <begin position="1"/>
        <end position="28"/>
    </location>
</feature>
<dbReference type="InterPro" id="IPR000971">
    <property type="entry name" value="Globin"/>
</dbReference>
<dbReference type="InterPro" id="IPR044399">
    <property type="entry name" value="Mb-like_M"/>
</dbReference>
<dbReference type="AlphaFoldDB" id="A0AA36HL69"/>
<feature type="domain" description="Globin" evidence="4">
    <location>
        <begin position="79"/>
        <end position="176"/>
    </location>
</feature>
<dbReference type="PANTHER" id="PTHR10582:SF2">
    <property type="entry name" value="INACTIVE"/>
    <property type="match status" value="1"/>
</dbReference>
<comment type="caution">
    <text evidence="5">The sequence shown here is derived from an EMBL/GenBank/DDBJ whole genome shotgun (WGS) entry which is preliminary data.</text>
</comment>
<keyword evidence="6" id="KW-1185">Reference proteome</keyword>
<keyword evidence="3" id="KW-0812">Transmembrane</keyword>
<dbReference type="Proteomes" id="UP001178507">
    <property type="component" value="Unassembled WGS sequence"/>
</dbReference>
<dbReference type="SUPFAM" id="SSF46458">
    <property type="entry name" value="Globin-like"/>
    <property type="match status" value="2"/>
</dbReference>
<feature type="region of interest" description="Disordered" evidence="2">
    <location>
        <begin position="207"/>
        <end position="256"/>
    </location>
</feature>
<evidence type="ECO:0000256" key="1">
    <source>
        <dbReference type="ARBA" id="ARBA00022737"/>
    </source>
</evidence>
<keyword evidence="1" id="KW-0677">Repeat</keyword>
<feature type="compositionally biased region" description="Acidic residues" evidence="2">
    <location>
        <begin position="208"/>
        <end position="219"/>
    </location>
</feature>
<dbReference type="Gene3D" id="1.10.490.10">
    <property type="entry name" value="Globins"/>
    <property type="match status" value="3"/>
</dbReference>
<organism evidence="5 6">
    <name type="scientific">Effrenium voratum</name>
    <dbReference type="NCBI Taxonomy" id="2562239"/>
    <lineage>
        <taxon>Eukaryota</taxon>
        <taxon>Sar</taxon>
        <taxon>Alveolata</taxon>
        <taxon>Dinophyceae</taxon>
        <taxon>Suessiales</taxon>
        <taxon>Symbiodiniaceae</taxon>
        <taxon>Effrenium</taxon>
    </lineage>
</organism>
<keyword evidence="3" id="KW-0472">Membrane</keyword>
<dbReference type="EMBL" id="CAUJNA010000040">
    <property type="protein sequence ID" value="CAJ1370866.1"/>
    <property type="molecule type" value="Genomic_DNA"/>
</dbReference>
<dbReference type="GO" id="GO:0020037">
    <property type="term" value="F:heme binding"/>
    <property type="evidence" value="ECO:0007669"/>
    <property type="project" value="InterPro"/>
</dbReference>
<dbReference type="CDD" id="cd01040">
    <property type="entry name" value="Mb-like"/>
    <property type="match status" value="2"/>
</dbReference>
<keyword evidence="3" id="KW-1133">Transmembrane helix</keyword>
<proteinExistence type="predicted"/>
<feature type="region of interest" description="Disordered" evidence="2">
    <location>
        <begin position="1014"/>
        <end position="1033"/>
    </location>
</feature>
<dbReference type="InterPro" id="IPR024862">
    <property type="entry name" value="TRPV"/>
</dbReference>
<feature type="domain" description="Globin" evidence="4">
    <location>
        <begin position="396"/>
        <end position="493"/>
    </location>
</feature>
<evidence type="ECO:0000313" key="6">
    <source>
        <dbReference type="Proteomes" id="UP001178507"/>
    </source>
</evidence>
<evidence type="ECO:0000256" key="2">
    <source>
        <dbReference type="SAM" id="MobiDB-lite"/>
    </source>
</evidence>
<dbReference type="GO" id="GO:0019825">
    <property type="term" value="F:oxygen binding"/>
    <property type="evidence" value="ECO:0007669"/>
    <property type="project" value="InterPro"/>
</dbReference>
<dbReference type="InterPro" id="IPR012292">
    <property type="entry name" value="Globin/Proto"/>
</dbReference>
<gene>
    <name evidence="5" type="ORF">EVOR1521_LOCUS1331</name>
</gene>
<feature type="transmembrane region" description="Helical" evidence="3">
    <location>
        <begin position="909"/>
        <end position="930"/>
    </location>
</feature>
<feature type="transmembrane region" description="Helical" evidence="3">
    <location>
        <begin position="713"/>
        <end position="730"/>
    </location>
</feature>
<protein>
    <recommendedName>
        <fullName evidence="4">Globin domain-containing protein</fullName>
    </recommendedName>
</protein>
<sequence length="1079" mass="121562">MTASDSGEEESELYAEDAYGEAADESPEEHETAEVIEVLEVNESSFDEIKLPSDVVAETQEAWYTFITMATSRDVAGEAIYSAIFEAAPTLQPLFKTPRAVMSMRFMNGLNTIIASMDNPSALKVTTETLGFQHLDLDVTAPRVGMFRDAIVELFETELQARFSSKAKSGLMSILNYVGGAYIFIRREYASRIKIITKSWKTANKAQEEEEEEKEDQGSENDSSIHKTISTKGNSSTWKDGAKENKETREAREAKRAMETMKVPTTFNEMFIFNAAVMGFSSSNWMTLVLEQFASIVTNAANSYRLQEECDILALRLAKYRGPIQLNEFKAVMLAALRSLVPREWSSEHEVAWTWLWENVERLLRSILGKPQQQEKALERFIKSLTEQALVHMRNEVYNRFFLAAPAGQDHFKQSSSRLHFIADKVVEMTMEIYREPRRMVEDISALGLRHVGYAIPTELFAPFVSCFVETVKELTTDEVAQDAFRWSLTLISKMLVRTILEGSTVVMKAVNTNSEKQLRKAIAVAPRGKRAVWLLDISVGSQSISPLLWALQSGSLKTCKAMIQDLLTIRADRDNYYYGCDELFMRHPDIVKRLLADAEFLLPVLMDGLIWRSRMAQRGKRRVNYYVKHIIVDVDGNFSKALRWIVKAGNAKHICHPAVVMVADMLWSKIACAYFAFGRLGLLFILMCFVISQSVLPRLHTVSTQSDRIVMFALRLFVYLCSLGTFAVMQSRQIIEDVKSRSFSRCWRIPYPQHLADWKERVTLLLVITLILMATQEPILYCLSQWEGDFDGAGIFTQSCPAGLAHKDVYSSLGCIALLLYFARITDLSILSTWASAFLLVCARMLTELTLFLTALAFLIVAFATSASTLQRSMTDFSRADRAMLSLAEVALGLYPNSHFAELQTSGLLLATVSVFILISLVFLLNLLVAQLNSAYQAVYADMVGFARLNRGKITLETLASVSQRRWRRFADSLSLDERLEFNEGDVGLAGGIQVLEPANAHPTNVEVIRRYGGSTSPSMQWPEDPDDDEDSRLERLEKIMSRAVKHMSKRQESRLGSSCSGHSSSNSSMDSEHSDKQ</sequence>
<feature type="compositionally biased region" description="Basic and acidic residues" evidence="2">
    <location>
        <begin position="240"/>
        <end position="256"/>
    </location>
</feature>
<evidence type="ECO:0000259" key="4">
    <source>
        <dbReference type="Pfam" id="PF00042"/>
    </source>
</evidence>
<feature type="transmembrane region" description="Helical" evidence="3">
    <location>
        <begin position="819"/>
        <end position="843"/>
    </location>
</feature>
<dbReference type="InterPro" id="IPR009050">
    <property type="entry name" value="Globin-like_sf"/>
</dbReference>
<dbReference type="Pfam" id="PF00042">
    <property type="entry name" value="Globin"/>
    <property type="match status" value="2"/>
</dbReference>
<feature type="region of interest" description="Disordered" evidence="2">
    <location>
        <begin position="1"/>
        <end position="32"/>
    </location>
</feature>
<evidence type="ECO:0000313" key="5">
    <source>
        <dbReference type="EMBL" id="CAJ1370866.1"/>
    </source>
</evidence>
<dbReference type="GO" id="GO:0098703">
    <property type="term" value="P:calcium ion import across plasma membrane"/>
    <property type="evidence" value="ECO:0007669"/>
    <property type="project" value="TreeGrafter"/>
</dbReference>
<evidence type="ECO:0000256" key="3">
    <source>
        <dbReference type="SAM" id="Phobius"/>
    </source>
</evidence>
<dbReference type="GO" id="GO:0005216">
    <property type="term" value="F:monoatomic ion channel activity"/>
    <property type="evidence" value="ECO:0007669"/>
    <property type="project" value="InterPro"/>
</dbReference>